<keyword evidence="2" id="KW-1185">Reference proteome</keyword>
<name>A0A3N4M0I8_9PEZI</name>
<sequence>MRFFCFSSIALRHASSPPIKGVLALQKWQICQGPQVQGQRPGEVALEEFCKHNFSCWQKFHYSQSTLPACRNGLTNPFRSAGFSLCRGSLYLARFACTKYSGEVRGQSKKCEQYQRLMLQDGYVNVVAGCKFSSVPFI</sequence>
<dbReference type="EMBL" id="ML121533">
    <property type="protein sequence ID" value="RPB26902.1"/>
    <property type="molecule type" value="Genomic_DNA"/>
</dbReference>
<dbReference type="InParanoid" id="A0A3N4M0I8"/>
<reference evidence="1 2" key="1">
    <citation type="journal article" date="2018" name="Nat. Ecol. Evol.">
        <title>Pezizomycetes genomes reveal the molecular basis of ectomycorrhizal truffle lifestyle.</title>
        <authorList>
            <person name="Murat C."/>
            <person name="Payen T."/>
            <person name="Noel B."/>
            <person name="Kuo A."/>
            <person name="Morin E."/>
            <person name="Chen J."/>
            <person name="Kohler A."/>
            <person name="Krizsan K."/>
            <person name="Balestrini R."/>
            <person name="Da Silva C."/>
            <person name="Montanini B."/>
            <person name="Hainaut M."/>
            <person name="Levati E."/>
            <person name="Barry K.W."/>
            <person name="Belfiori B."/>
            <person name="Cichocki N."/>
            <person name="Clum A."/>
            <person name="Dockter R.B."/>
            <person name="Fauchery L."/>
            <person name="Guy J."/>
            <person name="Iotti M."/>
            <person name="Le Tacon F."/>
            <person name="Lindquist E.A."/>
            <person name="Lipzen A."/>
            <person name="Malagnac F."/>
            <person name="Mello A."/>
            <person name="Molinier V."/>
            <person name="Miyauchi S."/>
            <person name="Poulain J."/>
            <person name="Riccioni C."/>
            <person name="Rubini A."/>
            <person name="Sitrit Y."/>
            <person name="Splivallo R."/>
            <person name="Traeger S."/>
            <person name="Wang M."/>
            <person name="Zifcakova L."/>
            <person name="Wipf D."/>
            <person name="Zambonelli A."/>
            <person name="Paolocci F."/>
            <person name="Nowrousian M."/>
            <person name="Ottonello S."/>
            <person name="Baldrian P."/>
            <person name="Spatafora J.W."/>
            <person name="Henrissat B."/>
            <person name="Nagy L.G."/>
            <person name="Aury J.M."/>
            <person name="Wincker P."/>
            <person name="Grigoriev I.V."/>
            <person name="Bonfante P."/>
            <person name="Martin F.M."/>
        </authorList>
    </citation>
    <scope>NUCLEOTIDE SEQUENCE [LARGE SCALE GENOMIC DNA]</scope>
    <source>
        <strain evidence="1 2">ATCC MYA-4762</strain>
    </source>
</reference>
<dbReference type="AlphaFoldDB" id="A0A3N4M0I8"/>
<proteinExistence type="predicted"/>
<evidence type="ECO:0000313" key="1">
    <source>
        <dbReference type="EMBL" id="RPB26902.1"/>
    </source>
</evidence>
<protein>
    <submittedName>
        <fullName evidence="1">Uncharacterized protein</fullName>
    </submittedName>
</protein>
<dbReference type="Proteomes" id="UP000267821">
    <property type="component" value="Unassembled WGS sequence"/>
</dbReference>
<gene>
    <name evidence="1" type="ORF">L211DRAFT_660923</name>
</gene>
<evidence type="ECO:0000313" key="2">
    <source>
        <dbReference type="Proteomes" id="UP000267821"/>
    </source>
</evidence>
<organism evidence="1 2">
    <name type="scientific">Terfezia boudieri ATCC MYA-4762</name>
    <dbReference type="NCBI Taxonomy" id="1051890"/>
    <lineage>
        <taxon>Eukaryota</taxon>
        <taxon>Fungi</taxon>
        <taxon>Dikarya</taxon>
        <taxon>Ascomycota</taxon>
        <taxon>Pezizomycotina</taxon>
        <taxon>Pezizomycetes</taxon>
        <taxon>Pezizales</taxon>
        <taxon>Pezizaceae</taxon>
        <taxon>Terfezia</taxon>
    </lineage>
</organism>
<accession>A0A3N4M0I8</accession>